<dbReference type="Pfam" id="PF02911">
    <property type="entry name" value="Formyl_trans_C"/>
    <property type="match status" value="1"/>
</dbReference>
<dbReference type="NCBIfam" id="TIGR00460">
    <property type="entry name" value="fmt"/>
    <property type="match status" value="1"/>
</dbReference>
<comment type="similarity">
    <text evidence="2 8">Belongs to the Fmt family.</text>
</comment>
<gene>
    <name evidence="8" type="primary">fmt</name>
    <name evidence="11" type="ORF">IAB31_09430</name>
</gene>
<evidence type="ECO:0000256" key="1">
    <source>
        <dbReference type="ARBA" id="ARBA00002606"/>
    </source>
</evidence>
<evidence type="ECO:0000256" key="7">
    <source>
        <dbReference type="ARBA" id="ARBA00048558"/>
    </source>
</evidence>
<protein>
    <recommendedName>
        <fullName evidence="4 8">Methionyl-tRNA formyltransferase</fullName>
        <ecNumber evidence="3 8">2.1.2.9</ecNumber>
    </recommendedName>
</protein>
<evidence type="ECO:0000256" key="8">
    <source>
        <dbReference type="HAMAP-Rule" id="MF_00182"/>
    </source>
</evidence>
<comment type="catalytic activity">
    <reaction evidence="7 8">
        <text>L-methionyl-tRNA(fMet) + (6R)-10-formyltetrahydrofolate = N-formyl-L-methionyl-tRNA(fMet) + (6S)-5,6,7,8-tetrahydrofolate + H(+)</text>
        <dbReference type="Rhea" id="RHEA:24380"/>
        <dbReference type="Rhea" id="RHEA-COMP:9952"/>
        <dbReference type="Rhea" id="RHEA-COMP:9953"/>
        <dbReference type="ChEBI" id="CHEBI:15378"/>
        <dbReference type="ChEBI" id="CHEBI:57453"/>
        <dbReference type="ChEBI" id="CHEBI:78530"/>
        <dbReference type="ChEBI" id="CHEBI:78844"/>
        <dbReference type="ChEBI" id="CHEBI:195366"/>
        <dbReference type="EC" id="2.1.2.9"/>
    </reaction>
</comment>
<dbReference type="FunFam" id="3.40.50.12230:FF:000001">
    <property type="entry name" value="Methionyl-tRNA formyltransferase"/>
    <property type="match status" value="1"/>
</dbReference>
<dbReference type="SUPFAM" id="SSF53328">
    <property type="entry name" value="Formyltransferase"/>
    <property type="match status" value="1"/>
</dbReference>
<keyword evidence="5 8" id="KW-0808">Transferase</keyword>
<dbReference type="CDD" id="cd08646">
    <property type="entry name" value="FMT_core_Met-tRNA-FMT_N"/>
    <property type="match status" value="1"/>
</dbReference>
<sequence length="322" mass="35710">MRPEMIQNVVFMGTPDFAVGTLQALIRSRYQVKAVFCQPDKPKGRGKSLAMPPVKEKAMEAGIAVYQPEKIREERWLAKVEELKPDVIVVVAFGQILPERVLKAAKYGCVNVHASLLPKYRGAAPIQWAVIDGEKVSGVTTMRMDAGLDTGDMILRREVPLDAEETGGSLFDKLSAVGAELLIETLDAISEGRAVYHPQPKESPTPYASMLTKKQGEISWEQPAEKIECLIRGLNPWPSAYTYYRGKMLKIWKAEALPDNPGEKGMPGEAARVTKHSLEIQTGDGFLSIKELQPEGKKRMGIDEFLRGYPVENGEVFGRVKE</sequence>
<evidence type="ECO:0000259" key="10">
    <source>
        <dbReference type="Pfam" id="PF02911"/>
    </source>
</evidence>
<feature type="domain" description="Formyl transferase N-terminal" evidence="9">
    <location>
        <begin position="9"/>
        <end position="186"/>
    </location>
</feature>
<evidence type="ECO:0000256" key="6">
    <source>
        <dbReference type="ARBA" id="ARBA00022917"/>
    </source>
</evidence>
<dbReference type="HAMAP" id="MF_00182">
    <property type="entry name" value="Formyl_trans"/>
    <property type="match status" value="1"/>
</dbReference>
<dbReference type="InterPro" id="IPR005794">
    <property type="entry name" value="Fmt"/>
</dbReference>
<dbReference type="InterPro" id="IPR001555">
    <property type="entry name" value="GART_AS"/>
</dbReference>
<dbReference type="InterPro" id="IPR044135">
    <property type="entry name" value="Met-tRNA-FMT_C"/>
</dbReference>
<dbReference type="EMBL" id="DVGK01000108">
    <property type="protein sequence ID" value="HIR14128.1"/>
    <property type="molecule type" value="Genomic_DNA"/>
</dbReference>
<proteinExistence type="inferred from homology"/>
<evidence type="ECO:0000256" key="2">
    <source>
        <dbReference type="ARBA" id="ARBA00010699"/>
    </source>
</evidence>
<dbReference type="PROSITE" id="PS00373">
    <property type="entry name" value="GART"/>
    <property type="match status" value="1"/>
</dbReference>
<dbReference type="Gene3D" id="3.40.50.170">
    <property type="entry name" value="Formyl transferase, N-terminal domain"/>
    <property type="match status" value="1"/>
</dbReference>
<reference evidence="11" key="1">
    <citation type="submission" date="2020-10" db="EMBL/GenBank/DDBJ databases">
        <authorList>
            <person name="Gilroy R."/>
        </authorList>
    </citation>
    <scope>NUCLEOTIDE SEQUENCE</scope>
    <source>
        <strain evidence="11">ChiSjej4B22-8148</strain>
    </source>
</reference>
<reference evidence="11" key="2">
    <citation type="journal article" date="2021" name="PeerJ">
        <title>Extensive microbial diversity within the chicken gut microbiome revealed by metagenomics and culture.</title>
        <authorList>
            <person name="Gilroy R."/>
            <person name="Ravi A."/>
            <person name="Getino M."/>
            <person name="Pursley I."/>
            <person name="Horton D.L."/>
            <person name="Alikhan N.F."/>
            <person name="Baker D."/>
            <person name="Gharbi K."/>
            <person name="Hall N."/>
            <person name="Watson M."/>
            <person name="Adriaenssens E.M."/>
            <person name="Foster-Nyarko E."/>
            <person name="Jarju S."/>
            <person name="Secka A."/>
            <person name="Antonio M."/>
            <person name="Oren A."/>
            <person name="Chaudhuri R.R."/>
            <person name="La Ragione R."/>
            <person name="Hildebrand F."/>
            <person name="Pallen M.J."/>
        </authorList>
    </citation>
    <scope>NUCLEOTIDE SEQUENCE</scope>
    <source>
        <strain evidence="11">ChiSjej4B22-8148</strain>
    </source>
</reference>
<feature type="binding site" evidence="8">
    <location>
        <begin position="115"/>
        <end position="118"/>
    </location>
    <ligand>
        <name>(6S)-5,6,7,8-tetrahydrofolate</name>
        <dbReference type="ChEBI" id="CHEBI:57453"/>
    </ligand>
</feature>
<organism evidence="11 12">
    <name type="scientific">Candidatus Choladousia intestinavium</name>
    <dbReference type="NCBI Taxonomy" id="2840727"/>
    <lineage>
        <taxon>Bacteria</taxon>
        <taxon>Bacillati</taxon>
        <taxon>Bacillota</taxon>
        <taxon>Clostridia</taxon>
        <taxon>Lachnospirales</taxon>
        <taxon>Lachnospiraceae</taxon>
        <taxon>Lachnospiraceae incertae sedis</taxon>
        <taxon>Candidatus Choladousia</taxon>
    </lineage>
</organism>
<evidence type="ECO:0000256" key="3">
    <source>
        <dbReference type="ARBA" id="ARBA00012261"/>
    </source>
</evidence>
<evidence type="ECO:0000313" key="11">
    <source>
        <dbReference type="EMBL" id="HIR14128.1"/>
    </source>
</evidence>
<name>A0A9D1DAW5_9FIRM</name>
<comment type="function">
    <text evidence="1 8">Attaches a formyl group to the free amino group of methionyl-tRNA(fMet). The formyl group appears to play a dual role in the initiator identity of N-formylmethionyl-tRNA by promoting its recognition by IF2 and preventing the misappropriation of this tRNA by the elongation apparatus.</text>
</comment>
<dbReference type="GO" id="GO:0004479">
    <property type="term" value="F:methionyl-tRNA formyltransferase activity"/>
    <property type="evidence" value="ECO:0007669"/>
    <property type="project" value="UniProtKB-UniRule"/>
</dbReference>
<feature type="domain" description="Formyl transferase C-terminal" evidence="10">
    <location>
        <begin position="211"/>
        <end position="309"/>
    </location>
</feature>
<dbReference type="SUPFAM" id="SSF50486">
    <property type="entry name" value="FMT C-terminal domain-like"/>
    <property type="match status" value="1"/>
</dbReference>
<keyword evidence="6 8" id="KW-0648">Protein biosynthesis</keyword>
<dbReference type="InterPro" id="IPR002376">
    <property type="entry name" value="Formyl_transf_N"/>
</dbReference>
<dbReference type="GO" id="GO:0005829">
    <property type="term" value="C:cytosol"/>
    <property type="evidence" value="ECO:0007669"/>
    <property type="project" value="TreeGrafter"/>
</dbReference>
<dbReference type="CDD" id="cd08704">
    <property type="entry name" value="Met_tRNA_FMT_C"/>
    <property type="match status" value="1"/>
</dbReference>
<dbReference type="InterPro" id="IPR011034">
    <property type="entry name" value="Formyl_transferase-like_C_sf"/>
</dbReference>
<comment type="caution">
    <text evidence="11">The sequence shown here is derived from an EMBL/GenBank/DDBJ whole genome shotgun (WGS) entry which is preliminary data.</text>
</comment>
<dbReference type="Gene3D" id="3.10.25.10">
    <property type="entry name" value="Formyl transferase, C-terminal domain"/>
    <property type="match status" value="1"/>
</dbReference>
<dbReference type="PANTHER" id="PTHR11138">
    <property type="entry name" value="METHIONYL-TRNA FORMYLTRANSFERASE"/>
    <property type="match status" value="1"/>
</dbReference>
<evidence type="ECO:0000313" key="12">
    <source>
        <dbReference type="Proteomes" id="UP000886757"/>
    </source>
</evidence>
<dbReference type="AlphaFoldDB" id="A0A9D1DAW5"/>
<dbReference type="InterPro" id="IPR041711">
    <property type="entry name" value="Met-tRNA-FMT_N"/>
</dbReference>
<dbReference type="InterPro" id="IPR037022">
    <property type="entry name" value="Formyl_trans_C_sf"/>
</dbReference>
<evidence type="ECO:0000259" key="9">
    <source>
        <dbReference type="Pfam" id="PF00551"/>
    </source>
</evidence>
<dbReference type="Proteomes" id="UP000886757">
    <property type="component" value="Unassembled WGS sequence"/>
</dbReference>
<dbReference type="InterPro" id="IPR036477">
    <property type="entry name" value="Formyl_transf_N_sf"/>
</dbReference>
<accession>A0A9D1DAW5</accession>
<dbReference type="InterPro" id="IPR005793">
    <property type="entry name" value="Formyl_trans_C"/>
</dbReference>
<evidence type="ECO:0000256" key="4">
    <source>
        <dbReference type="ARBA" id="ARBA00016014"/>
    </source>
</evidence>
<dbReference type="EC" id="2.1.2.9" evidence="3 8"/>
<dbReference type="Pfam" id="PF00551">
    <property type="entry name" value="Formyl_trans_N"/>
    <property type="match status" value="1"/>
</dbReference>
<evidence type="ECO:0000256" key="5">
    <source>
        <dbReference type="ARBA" id="ARBA00022679"/>
    </source>
</evidence>
<dbReference type="PANTHER" id="PTHR11138:SF5">
    <property type="entry name" value="METHIONYL-TRNA FORMYLTRANSFERASE, MITOCHONDRIAL"/>
    <property type="match status" value="1"/>
</dbReference>